<evidence type="ECO:0000313" key="1">
    <source>
        <dbReference type="EMBL" id="KHE92591.1"/>
    </source>
</evidence>
<protein>
    <submittedName>
        <fullName evidence="1">Uncharacterized protein</fullName>
    </submittedName>
</protein>
<gene>
    <name evidence="1" type="ORF">SCABRO_01654</name>
</gene>
<dbReference type="EMBL" id="JRYO01000117">
    <property type="protein sequence ID" value="KHE92591.1"/>
    <property type="molecule type" value="Genomic_DNA"/>
</dbReference>
<proteinExistence type="predicted"/>
<dbReference type="Proteomes" id="UP000030652">
    <property type="component" value="Unassembled WGS sequence"/>
</dbReference>
<dbReference type="AlphaFoldDB" id="A0A0B0EKP2"/>
<evidence type="ECO:0000313" key="2">
    <source>
        <dbReference type="Proteomes" id="UP000030652"/>
    </source>
</evidence>
<organism evidence="1 2">
    <name type="scientific">Candidatus Scalindua brodae</name>
    <dbReference type="NCBI Taxonomy" id="237368"/>
    <lineage>
        <taxon>Bacteria</taxon>
        <taxon>Pseudomonadati</taxon>
        <taxon>Planctomycetota</taxon>
        <taxon>Candidatus Brocadiia</taxon>
        <taxon>Candidatus Brocadiales</taxon>
        <taxon>Candidatus Scalinduaceae</taxon>
        <taxon>Candidatus Scalindua</taxon>
    </lineage>
</organism>
<sequence length="200" mass="22370">MKGAVMVFNTKRVFVAIICTVFIFGFAVKVTANGKTGQDSQPLTERKIIIHIDGKTGTVTRCVPQNGKSICVPQNGNSIFEPDDLTCDDDDWFMRTYTDEEGFTCHKIPFGDETQYMKICINPKGNQAKKIILHMDAMTGEVDIQKDGRAGRLDTAEPEDNDLTCAEATWFIKRPDDKICICYPFSLLGMTIRFCFGTCP</sequence>
<accession>A0A0B0EKP2</accession>
<reference evidence="1 2" key="1">
    <citation type="submission" date="2014-10" db="EMBL/GenBank/DDBJ databases">
        <title>Draft genome of anammox bacterium scalindua brodae, obtained using differential coverage binning of sequence data from two enrichment reactors.</title>
        <authorList>
            <person name="Speth D.R."/>
            <person name="Russ L."/>
            <person name="Kartal B."/>
            <person name="Op den Camp H.J."/>
            <person name="Dutilh B.E."/>
            <person name="Jetten M.S."/>
        </authorList>
    </citation>
    <scope>NUCLEOTIDE SEQUENCE [LARGE SCALE GENOMIC DNA]</scope>
    <source>
        <strain evidence="1">RU1</strain>
    </source>
</reference>
<comment type="caution">
    <text evidence="1">The sequence shown here is derived from an EMBL/GenBank/DDBJ whole genome shotgun (WGS) entry which is preliminary data.</text>
</comment>
<name>A0A0B0EKP2_9BACT</name>